<dbReference type="GO" id="GO:0000815">
    <property type="term" value="C:ESCRT III complex"/>
    <property type="evidence" value="ECO:0007669"/>
    <property type="project" value="TreeGrafter"/>
</dbReference>
<evidence type="ECO:0000256" key="2">
    <source>
        <dbReference type="ARBA" id="ARBA00006190"/>
    </source>
</evidence>
<dbReference type="InterPro" id="IPR005024">
    <property type="entry name" value="Snf7_fam"/>
</dbReference>
<evidence type="ECO:0000256" key="4">
    <source>
        <dbReference type="ARBA" id="ARBA00040017"/>
    </source>
</evidence>
<accession>A0A4S4KJS0</accession>
<dbReference type="AlphaFoldDB" id="A0A4S4KJS0"/>
<keyword evidence="6" id="KW-0175">Coiled coil</keyword>
<name>A0A4S4KJS0_9APHY</name>
<dbReference type="EMBL" id="SGPJ01000130">
    <property type="protein sequence ID" value="THG98206.1"/>
    <property type="molecule type" value="Genomic_DNA"/>
</dbReference>
<comment type="similarity">
    <text evidence="2">Belongs to the SNF7 family.</text>
</comment>
<evidence type="ECO:0000313" key="8">
    <source>
        <dbReference type="Proteomes" id="UP000309038"/>
    </source>
</evidence>
<evidence type="ECO:0000313" key="7">
    <source>
        <dbReference type="EMBL" id="THG98206.1"/>
    </source>
</evidence>
<gene>
    <name evidence="7" type="ORF">EW026_g3947</name>
</gene>
<feature type="coiled-coil region" evidence="6">
    <location>
        <begin position="62"/>
        <end position="96"/>
    </location>
</feature>
<dbReference type="GO" id="GO:0005771">
    <property type="term" value="C:multivesicular body"/>
    <property type="evidence" value="ECO:0007669"/>
    <property type="project" value="TreeGrafter"/>
</dbReference>
<keyword evidence="3" id="KW-0967">Endosome</keyword>
<sequence>MIASFLRYFNGWWDPMQSSRKAIITLRQQTDRIDRKGEYLEKKIDEETKKAKASVLTDKPVAIAALRRRKATEQEFERLQDARLQLEIRINTLESANLDARTLLVMQGVNTQLTALHSPLCRLPLHNTDSTNDLPLSAEPPSFIIPGLDGDELKAELEQLEQDVLYEQRVESGEIPSVPIYSLPIVDDGKYRLLSSYAYTFC</sequence>
<evidence type="ECO:0000256" key="5">
    <source>
        <dbReference type="ARBA" id="ARBA00042586"/>
    </source>
</evidence>
<dbReference type="Pfam" id="PF03357">
    <property type="entry name" value="Snf7"/>
    <property type="match status" value="1"/>
</dbReference>
<protein>
    <recommendedName>
        <fullName evidence="4">Vacuolar-sorting protein SNF7</fullName>
    </recommendedName>
    <alternativeName>
        <fullName evidence="5">Vacuolar protein-sorting-associated protein 32</fullName>
    </alternativeName>
</protein>
<comment type="caution">
    <text evidence="7">The sequence shown here is derived from an EMBL/GenBank/DDBJ whole genome shotgun (WGS) entry which is preliminary data.</text>
</comment>
<dbReference type="GO" id="GO:0006900">
    <property type="term" value="P:vesicle budding from membrane"/>
    <property type="evidence" value="ECO:0007669"/>
    <property type="project" value="TreeGrafter"/>
</dbReference>
<comment type="subcellular location">
    <subcellularLocation>
        <location evidence="1">Endosome</location>
    </subcellularLocation>
</comment>
<proteinExistence type="inferred from homology"/>
<dbReference type="GO" id="GO:0032511">
    <property type="term" value="P:late endosome to vacuole transport via multivesicular body sorting pathway"/>
    <property type="evidence" value="ECO:0007669"/>
    <property type="project" value="TreeGrafter"/>
</dbReference>
<dbReference type="Gene3D" id="1.10.287.1060">
    <property type="entry name" value="ESAT-6-like"/>
    <property type="match status" value="1"/>
</dbReference>
<evidence type="ECO:0000256" key="3">
    <source>
        <dbReference type="ARBA" id="ARBA00022753"/>
    </source>
</evidence>
<evidence type="ECO:0000256" key="1">
    <source>
        <dbReference type="ARBA" id="ARBA00004177"/>
    </source>
</evidence>
<evidence type="ECO:0000256" key="6">
    <source>
        <dbReference type="SAM" id="Coils"/>
    </source>
</evidence>
<keyword evidence="8" id="KW-1185">Reference proteome</keyword>
<dbReference type="PANTHER" id="PTHR22761">
    <property type="entry name" value="CHARGED MULTIVESICULAR BODY PROTEIN"/>
    <property type="match status" value="1"/>
</dbReference>
<dbReference type="GO" id="GO:0009898">
    <property type="term" value="C:cytoplasmic side of plasma membrane"/>
    <property type="evidence" value="ECO:0007669"/>
    <property type="project" value="TreeGrafter"/>
</dbReference>
<dbReference type="Proteomes" id="UP000309038">
    <property type="component" value="Unassembled WGS sequence"/>
</dbReference>
<reference evidence="7 8" key="1">
    <citation type="submission" date="2019-02" db="EMBL/GenBank/DDBJ databases">
        <title>Genome sequencing of the rare red list fungi Phlebia centrifuga.</title>
        <authorList>
            <person name="Buettner E."/>
            <person name="Kellner H."/>
        </authorList>
    </citation>
    <scope>NUCLEOTIDE SEQUENCE [LARGE SCALE GENOMIC DNA]</scope>
    <source>
        <strain evidence="7 8">DSM 108282</strain>
    </source>
</reference>
<dbReference type="PANTHER" id="PTHR22761:SF10">
    <property type="entry name" value="GH13992P"/>
    <property type="match status" value="1"/>
</dbReference>
<organism evidence="7 8">
    <name type="scientific">Hermanssonia centrifuga</name>
    <dbReference type="NCBI Taxonomy" id="98765"/>
    <lineage>
        <taxon>Eukaryota</taxon>
        <taxon>Fungi</taxon>
        <taxon>Dikarya</taxon>
        <taxon>Basidiomycota</taxon>
        <taxon>Agaricomycotina</taxon>
        <taxon>Agaricomycetes</taxon>
        <taxon>Polyporales</taxon>
        <taxon>Meruliaceae</taxon>
        <taxon>Hermanssonia</taxon>
    </lineage>
</organism>